<feature type="disulfide bond" evidence="12">
    <location>
        <begin position="88"/>
        <end position="97"/>
    </location>
</feature>
<feature type="domain" description="EGF-like" evidence="13">
    <location>
        <begin position="18"/>
        <end position="55"/>
    </location>
</feature>
<evidence type="ECO:0000256" key="4">
    <source>
        <dbReference type="ARBA" id="ARBA00022692"/>
    </source>
</evidence>
<reference evidence="14" key="1">
    <citation type="submission" date="2022-03" db="EMBL/GenBank/DDBJ databases">
        <authorList>
            <person name="Lindestad O."/>
        </authorList>
    </citation>
    <scope>NUCLEOTIDE SEQUENCE</scope>
</reference>
<dbReference type="InterPro" id="IPR009030">
    <property type="entry name" value="Growth_fac_rcpt_cys_sf"/>
</dbReference>
<evidence type="ECO:0000256" key="5">
    <source>
        <dbReference type="ARBA" id="ARBA00022729"/>
    </source>
</evidence>
<dbReference type="AlphaFoldDB" id="A0A8S4QYR0"/>
<evidence type="ECO:0000256" key="12">
    <source>
        <dbReference type="PROSITE-ProRule" id="PRU00076"/>
    </source>
</evidence>
<feature type="domain" description="EGF-like" evidence="13">
    <location>
        <begin position="100"/>
        <end position="145"/>
    </location>
</feature>
<protein>
    <submittedName>
        <fullName evidence="14">Jg26179 protein</fullName>
    </submittedName>
</protein>
<dbReference type="Gene3D" id="2.10.25.10">
    <property type="entry name" value="Laminin"/>
    <property type="match status" value="4"/>
</dbReference>
<dbReference type="PANTHER" id="PTHR12916:SF4">
    <property type="entry name" value="UNINFLATABLE, ISOFORM C"/>
    <property type="match status" value="1"/>
</dbReference>
<keyword evidence="3 12" id="KW-0245">EGF-like domain</keyword>
<dbReference type="PROSITE" id="PS01186">
    <property type="entry name" value="EGF_2"/>
    <property type="match status" value="2"/>
</dbReference>
<keyword evidence="8" id="KW-1133">Transmembrane helix</keyword>
<keyword evidence="5" id="KW-0732">Signal</keyword>
<evidence type="ECO:0000313" key="15">
    <source>
        <dbReference type="Proteomes" id="UP000838756"/>
    </source>
</evidence>
<evidence type="ECO:0000256" key="9">
    <source>
        <dbReference type="ARBA" id="ARBA00023136"/>
    </source>
</evidence>
<keyword evidence="4" id="KW-0812">Transmembrane</keyword>
<dbReference type="CDD" id="cd00054">
    <property type="entry name" value="EGF_CA"/>
    <property type="match status" value="3"/>
</dbReference>
<dbReference type="GO" id="GO:0005509">
    <property type="term" value="F:calcium ion binding"/>
    <property type="evidence" value="ECO:0007669"/>
    <property type="project" value="InterPro"/>
</dbReference>
<dbReference type="InterPro" id="IPR000152">
    <property type="entry name" value="EGF-type_Asp/Asn_hydroxyl_site"/>
</dbReference>
<dbReference type="GO" id="GO:0005886">
    <property type="term" value="C:plasma membrane"/>
    <property type="evidence" value="ECO:0007669"/>
    <property type="project" value="UniProtKB-SubCell"/>
</dbReference>
<dbReference type="Pfam" id="PF07645">
    <property type="entry name" value="EGF_CA"/>
    <property type="match status" value="1"/>
</dbReference>
<dbReference type="PANTHER" id="PTHR12916">
    <property type="entry name" value="CYTOCHROME C OXIDASE POLYPEPTIDE VIC-2"/>
    <property type="match status" value="1"/>
</dbReference>
<evidence type="ECO:0000256" key="1">
    <source>
        <dbReference type="ARBA" id="ARBA00004251"/>
    </source>
</evidence>
<keyword evidence="10 12" id="KW-1015">Disulfide bond</keyword>
<feature type="domain" description="EGF-like" evidence="13">
    <location>
        <begin position="60"/>
        <end position="98"/>
    </location>
</feature>
<dbReference type="PROSITE" id="PS00010">
    <property type="entry name" value="ASX_HYDROXYL"/>
    <property type="match status" value="2"/>
</dbReference>
<proteinExistence type="predicted"/>
<name>A0A8S4QYR0_9NEOP</name>
<comment type="subcellular location">
    <subcellularLocation>
        <location evidence="1">Cell membrane</location>
        <topology evidence="1">Single-pass type I membrane protein</topology>
    </subcellularLocation>
</comment>
<dbReference type="PROSITE" id="PS01187">
    <property type="entry name" value="EGF_CA"/>
    <property type="match status" value="2"/>
</dbReference>
<keyword evidence="2" id="KW-1003">Cell membrane</keyword>
<dbReference type="InterPro" id="IPR001881">
    <property type="entry name" value="EGF-like_Ca-bd_dom"/>
</dbReference>
<dbReference type="PROSITE" id="PS50026">
    <property type="entry name" value="EGF_3"/>
    <property type="match status" value="5"/>
</dbReference>
<dbReference type="SUPFAM" id="SSF57184">
    <property type="entry name" value="Growth factor receptor domain"/>
    <property type="match status" value="1"/>
</dbReference>
<evidence type="ECO:0000259" key="13">
    <source>
        <dbReference type="PROSITE" id="PS50026"/>
    </source>
</evidence>
<dbReference type="GO" id="GO:0007154">
    <property type="term" value="P:cell communication"/>
    <property type="evidence" value="ECO:0007669"/>
    <property type="project" value="UniProtKB-ARBA"/>
</dbReference>
<dbReference type="FunFam" id="2.10.25.10:FF:000472">
    <property type="entry name" value="Uncharacterized protein, isoform A"/>
    <property type="match status" value="1"/>
</dbReference>
<dbReference type="FunFam" id="2.10.25.10:FF:000391">
    <property type="entry name" value="Weary, isoform C"/>
    <property type="match status" value="1"/>
</dbReference>
<keyword evidence="15" id="KW-1185">Reference proteome</keyword>
<evidence type="ECO:0000256" key="2">
    <source>
        <dbReference type="ARBA" id="ARBA00022475"/>
    </source>
</evidence>
<dbReference type="InterPro" id="IPR018097">
    <property type="entry name" value="EGF_Ca-bd_CS"/>
</dbReference>
<evidence type="ECO:0000256" key="10">
    <source>
        <dbReference type="ARBA" id="ARBA00023157"/>
    </source>
</evidence>
<organism evidence="14 15">
    <name type="scientific">Pararge aegeria aegeria</name>
    <dbReference type="NCBI Taxonomy" id="348720"/>
    <lineage>
        <taxon>Eukaryota</taxon>
        <taxon>Metazoa</taxon>
        <taxon>Ecdysozoa</taxon>
        <taxon>Arthropoda</taxon>
        <taxon>Hexapoda</taxon>
        <taxon>Insecta</taxon>
        <taxon>Pterygota</taxon>
        <taxon>Neoptera</taxon>
        <taxon>Endopterygota</taxon>
        <taxon>Lepidoptera</taxon>
        <taxon>Glossata</taxon>
        <taxon>Ditrysia</taxon>
        <taxon>Papilionoidea</taxon>
        <taxon>Nymphalidae</taxon>
        <taxon>Satyrinae</taxon>
        <taxon>Satyrini</taxon>
        <taxon>Parargina</taxon>
        <taxon>Pararge</taxon>
    </lineage>
</organism>
<dbReference type="GO" id="GO:0023052">
    <property type="term" value="P:signaling"/>
    <property type="evidence" value="ECO:0007669"/>
    <property type="project" value="UniProtKB-ARBA"/>
</dbReference>
<dbReference type="Proteomes" id="UP000838756">
    <property type="component" value="Unassembled WGS sequence"/>
</dbReference>
<evidence type="ECO:0000256" key="8">
    <source>
        <dbReference type="ARBA" id="ARBA00022989"/>
    </source>
</evidence>
<dbReference type="PRINTS" id="PR00010">
    <property type="entry name" value="EGFBLOOD"/>
</dbReference>
<feature type="disulfide bond" evidence="12">
    <location>
        <begin position="45"/>
        <end position="54"/>
    </location>
</feature>
<evidence type="ECO:0000256" key="11">
    <source>
        <dbReference type="ARBA" id="ARBA00023180"/>
    </source>
</evidence>
<dbReference type="EMBL" id="CAKXAJ010022944">
    <property type="protein sequence ID" value="CAH2227346.1"/>
    <property type="molecule type" value="Genomic_DNA"/>
</dbReference>
<feature type="domain" description="EGF-like" evidence="13">
    <location>
        <begin position="147"/>
        <end position="184"/>
    </location>
</feature>
<keyword evidence="7" id="KW-0106">Calcium</keyword>
<dbReference type="SMART" id="SM00181">
    <property type="entry name" value="EGF"/>
    <property type="match status" value="4"/>
</dbReference>
<comment type="caution">
    <text evidence="12">Lacks conserved residue(s) required for the propagation of feature annotation.</text>
</comment>
<feature type="non-terminal residue" evidence="14">
    <location>
        <position position="207"/>
    </location>
</feature>
<dbReference type="SUPFAM" id="SSF57196">
    <property type="entry name" value="EGF/Laminin"/>
    <property type="match status" value="2"/>
</dbReference>
<feature type="disulfide bond" evidence="12">
    <location>
        <begin position="174"/>
        <end position="183"/>
    </location>
</feature>
<feature type="disulfide bond" evidence="12">
    <location>
        <begin position="5"/>
        <end position="14"/>
    </location>
</feature>
<keyword evidence="11" id="KW-0325">Glycoprotein</keyword>
<dbReference type="InterPro" id="IPR049883">
    <property type="entry name" value="NOTCH1_EGF-like"/>
</dbReference>
<feature type="domain" description="EGF-like" evidence="13">
    <location>
        <begin position="1"/>
        <end position="15"/>
    </location>
</feature>
<dbReference type="OrthoDB" id="430340at2759"/>
<evidence type="ECO:0000256" key="6">
    <source>
        <dbReference type="ARBA" id="ARBA00022737"/>
    </source>
</evidence>
<feature type="disulfide bond" evidence="12">
    <location>
        <begin position="69"/>
        <end position="86"/>
    </location>
</feature>
<evidence type="ECO:0000313" key="14">
    <source>
        <dbReference type="EMBL" id="CAH2227346.1"/>
    </source>
</evidence>
<dbReference type="InterPro" id="IPR013032">
    <property type="entry name" value="EGF-like_CS"/>
</dbReference>
<gene>
    <name evidence="14" type="primary">jg26179</name>
    <name evidence="14" type="ORF">PAEG_LOCUS7875</name>
</gene>
<evidence type="ECO:0000256" key="3">
    <source>
        <dbReference type="ARBA" id="ARBA00022536"/>
    </source>
</evidence>
<dbReference type="PROSITE" id="PS00022">
    <property type="entry name" value="EGF_1"/>
    <property type="match status" value="4"/>
</dbReference>
<dbReference type="Pfam" id="PF12661">
    <property type="entry name" value="hEGF"/>
    <property type="match status" value="1"/>
</dbReference>
<keyword evidence="9" id="KW-0472">Membrane</keyword>
<dbReference type="Pfam" id="PF00008">
    <property type="entry name" value="EGF"/>
    <property type="match status" value="2"/>
</dbReference>
<dbReference type="InterPro" id="IPR000742">
    <property type="entry name" value="EGF"/>
</dbReference>
<sequence length="207" mass="22458">YECHCTARYTGNNCEVDAGDPCASQPCQNDARCVEDSRGDYTCICPLHYHGTYCELEESLDPQCVAQPCRNNGSCSVPLGADEYVCDCPPGYAGRNCETDLDECESGACLNGGRCVDAVNNFTCDCDGTVSSDPVRTGYTGARCETNVDECEEERGICGHGACYDTYGGFVCACLPGYTGERCHKVTPRAPTCELTRTRQKFLPYEV</sequence>
<keyword evidence="6" id="KW-0677">Repeat</keyword>
<comment type="caution">
    <text evidence="14">The sequence shown here is derived from an EMBL/GenBank/DDBJ whole genome shotgun (WGS) entry which is preliminary data.</text>
</comment>
<dbReference type="SMART" id="SM00179">
    <property type="entry name" value="EGF_CA"/>
    <property type="match status" value="4"/>
</dbReference>
<accession>A0A8S4QYR0</accession>
<evidence type="ECO:0000256" key="7">
    <source>
        <dbReference type="ARBA" id="ARBA00022837"/>
    </source>
</evidence>